<name>A0A5A8EI62_CAFRO</name>
<dbReference type="InterPro" id="IPR001849">
    <property type="entry name" value="PH_domain"/>
</dbReference>
<evidence type="ECO:0000256" key="2">
    <source>
        <dbReference type="ARBA" id="ARBA00022803"/>
    </source>
</evidence>
<dbReference type="SUPFAM" id="SSF48452">
    <property type="entry name" value="TPR-like"/>
    <property type="match status" value="1"/>
</dbReference>
<dbReference type="InterPro" id="IPR011990">
    <property type="entry name" value="TPR-like_helical_dom_sf"/>
</dbReference>
<feature type="domain" description="PH" evidence="6">
    <location>
        <begin position="24"/>
        <end position="120"/>
    </location>
</feature>
<evidence type="ECO:0000256" key="3">
    <source>
        <dbReference type="PROSITE-ProRule" id="PRU00339"/>
    </source>
</evidence>
<dbReference type="SUPFAM" id="SSF50729">
    <property type="entry name" value="PH domain-like"/>
    <property type="match status" value="1"/>
</dbReference>
<dbReference type="Gene3D" id="2.30.29.30">
    <property type="entry name" value="Pleckstrin-homology domain (PH domain)/Phosphotyrosine-binding domain (PTB)"/>
    <property type="match status" value="1"/>
</dbReference>
<feature type="region of interest" description="Disordered" evidence="5">
    <location>
        <begin position="365"/>
        <end position="427"/>
    </location>
</feature>
<dbReference type="PROSITE" id="PS50003">
    <property type="entry name" value="PH_DOMAIN"/>
    <property type="match status" value="1"/>
</dbReference>
<organism evidence="7 8">
    <name type="scientific">Cafeteria roenbergensis</name>
    <name type="common">Marine flagellate</name>
    <dbReference type="NCBI Taxonomy" id="33653"/>
    <lineage>
        <taxon>Eukaryota</taxon>
        <taxon>Sar</taxon>
        <taxon>Stramenopiles</taxon>
        <taxon>Bigyra</taxon>
        <taxon>Opalozoa</taxon>
        <taxon>Bicosoecida</taxon>
        <taxon>Cafeteriaceae</taxon>
        <taxon>Cafeteria</taxon>
    </lineage>
</organism>
<evidence type="ECO:0000313" key="7">
    <source>
        <dbReference type="EMBL" id="KAA0177663.1"/>
    </source>
</evidence>
<comment type="caution">
    <text evidence="7">The sequence shown here is derived from an EMBL/GenBank/DDBJ whole genome shotgun (WGS) entry which is preliminary data.</text>
</comment>
<keyword evidence="4" id="KW-0175">Coiled coil</keyword>
<feature type="compositionally biased region" description="Gly residues" evidence="5">
    <location>
        <begin position="413"/>
        <end position="423"/>
    </location>
</feature>
<reference evidence="7 8" key="1">
    <citation type="submission" date="2019-07" db="EMBL/GenBank/DDBJ databases">
        <title>Genomes of Cafeteria roenbergensis.</title>
        <authorList>
            <person name="Fischer M.G."/>
            <person name="Hackl T."/>
            <person name="Roman M."/>
        </authorList>
    </citation>
    <scope>NUCLEOTIDE SEQUENCE [LARGE SCALE GENOMIC DNA]</scope>
    <source>
        <strain evidence="7 8">E4-10P</strain>
    </source>
</reference>
<dbReference type="OrthoDB" id="10031679at2759"/>
<dbReference type="InterPro" id="IPR011993">
    <property type="entry name" value="PH-like_dom_sf"/>
</dbReference>
<protein>
    <recommendedName>
        <fullName evidence="6">PH domain-containing protein</fullName>
    </recommendedName>
</protein>
<feature type="compositionally biased region" description="Low complexity" evidence="5">
    <location>
        <begin position="155"/>
        <end position="211"/>
    </location>
</feature>
<evidence type="ECO:0000256" key="5">
    <source>
        <dbReference type="SAM" id="MobiDB-lite"/>
    </source>
</evidence>
<keyword evidence="1" id="KW-0677">Repeat</keyword>
<evidence type="ECO:0000256" key="1">
    <source>
        <dbReference type="ARBA" id="ARBA00022737"/>
    </source>
</evidence>
<evidence type="ECO:0000313" key="8">
    <source>
        <dbReference type="Proteomes" id="UP000322899"/>
    </source>
</evidence>
<sequence length="669" mass="70294">MSVECPELRQLSSKPSAEDAFPFVIRIRGTLQKRSGSFPYSWNQRHMIVAGNFLLEFVNTSESSPRKVVLLDGCTITRLDDKAQPFAMLVTTTAMRKLQLAADSAESREAWIRQMSNAGYDKMAARAVNAQRFIAKCAELMAKDVAAEAEAGQPAAAGAGAGGDAPADGAAAAAAPAGEGAAEPAAGSEAQAGEPAAASAPGHAAPGASSATSIASSVGRGPTAQDALNAVFEWMEERRRLYEELAEARNRSSTLPEDRSALEATVAASQGAFVRELRQRVAELEDTCADASREAAELRTANARLEAQVRELTVRAETAEAASAEATERAEGEEDSIAALQAALASSRAEAAALRRTNESLEAARVESDAAAAAAGPPASAPAGDDGSTTTTTAGGPTAASTTASGAAAAGAAGRGDGSGRAGNGMSARVSAAGEDARRYEWEPYYKDAQAHEGAGNLAGAQELFQQVYDIRKRISGPRSVAVATAARNLGRVLALQRQFREAKERYSEAVEVSTEVLGPTHANTACALTDLAAVLREQGHFAQAEERARQAVEALKASVGARDVSTATAMYNLAGLQKRSHKYDDARATYEEALEIFRERLGEGKGETADTLYQLGSLFRRSKAYSEAMDRFNQAATAYAQAYGRDDRRVSEATRRATAMIEAMSRPR</sequence>
<feature type="repeat" description="TPR" evidence="3">
    <location>
        <begin position="484"/>
        <end position="517"/>
    </location>
</feature>
<dbReference type="Proteomes" id="UP000322899">
    <property type="component" value="Unassembled WGS sequence"/>
</dbReference>
<proteinExistence type="predicted"/>
<dbReference type="PANTHER" id="PTHR45641:SF19">
    <property type="entry name" value="NEPHROCYSTIN-3"/>
    <property type="match status" value="1"/>
</dbReference>
<keyword evidence="2 3" id="KW-0802">TPR repeat</keyword>
<dbReference type="PROSITE" id="PS50005">
    <property type="entry name" value="TPR"/>
    <property type="match status" value="2"/>
</dbReference>
<feature type="coiled-coil region" evidence="4">
    <location>
        <begin position="231"/>
        <end position="364"/>
    </location>
</feature>
<feature type="compositionally biased region" description="Low complexity" evidence="5">
    <location>
        <begin position="369"/>
        <end position="412"/>
    </location>
</feature>
<dbReference type="Pfam" id="PF13374">
    <property type="entry name" value="TPR_10"/>
    <property type="match status" value="1"/>
</dbReference>
<dbReference type="Gene3D" id="1.25.40.10">
    <property type="entry name" value="Tetratricopeptide repeat domain"/>
    <property type="match status" value="1"/>
</dbReference>
<feature type="region of interest" description="Disordered" evidence="5">
    <location>
        <begin position="155"/>
        <end position="220"/>
    </location>
</feature>
<dbReference type="PANTHER" id="PTHR45641">
    <property type="entry name" value="TETRATRICOPEPTIDE REPEAT PROTEIN (AFU_ORTHOLOGUE AFUA_6G03870)"/>
    <property type="match status" value="1"/>
</dbReference>
<dbReference type="AlphaFoldDB" id="A0A5A8EI62"/>
<dbReference type="InterPro" id="IPR019734">
    <property type="entry name" value="TPR_rpt"/>
</dbReference>
<evidence type="ECO:0000259" key="6">
    <source>
        <dbReference type="PROSITE" id="PS50003"/>
    </source>
</evidence>
<dbReference type="Pfam" id="PF00169">
    <property type="entry name" value="PH"/>
    <property type="match status" value="1"/>
</dbReference>
<dbReference type="Gene3D" id="1.20.5.340">
    <property type="match status" value="1"/>
</dbReference>
<evidence type="ECO:0000256" key="4">
    <source>
        <dbReference type="SAM" id="Coils"/>
    </source>
</evidence>
<gene>
    <name evidence="7" type="ORF">FNF27_00836</name>
</gene>
<dbReference type="SMART" id="SM00233">
    <property type="entry name" value="PH"/>
    <property type="match status" value="1"/>
</dbReference>
<dbReference type="Pfam" id="PF13424">
    <property type="entry name" value="TPR_12"/>
    <property type="match status" value="2"/>
</dbReference>
<feature type="repeat" description="TPR" evidence="3">
    <location>
        <begin position="610"/>
        <end position="643"/>
    </location>
</feature>
<dbReference type="CDD" id="cd00821">
    <property type="entry name" value="PH"/>
    <property type="match status" value="1"/>
</dbReference>
<accession>A0A5A8EI62</accession>
<dbReference type="SMART" id="SM00028">
    <property type="entry name" value="TPR"/>
    <property type="match status" value="5"/>
</dbReference>
<dbReference type="EMBL" id="VLTO01000003">
    <property type="protein sequence ID" value="KAA0177663.1"/>
    <property type="molecule type" value="Genomic_DNA"/>
</dbReference>